<sequence length="112" mass="12220">MKFLEFALSSRLNGTGEGHAANALERASALPSKRCLPPAWQPGWHLEGTRGTRLMKQPASGRSAGRPLFPSMICGLSKSQSFELPVRELAKREDPIDMVTEAISNQRGETEA</sequence>
<evidence type="ECO:0000313" key="2">
    <source>
        <dbReference type="Proteomes" id="UP000654918"/>
    </source>
</evidence>
<dbReference type="Proteomes" id="UP000654918">
    <property type="component" value="Unassembled WGS sequence"/>
</dbReference>
<protein>
    <submittedName>
        <fullName evidence="1">Uncharacterized protein</fullName>
    </submittedName>
</protein>
<comment type="caution">
    <text evidence="1">The sequence shown here is derived from an EMBL/GenBank/DDBJ whole genome shotgun (WGS) entry which is preliminary data.</text>
</comment>
<proteinExistence type="predicted"/>
<evidence type="ECO:0000313" key="1">
    <source>
        <dbReference type="EMBL" id="KAF6838751.1"/>
    </source>
</evidence>
<organism evidence="1 2">
    <name type="scientific">Colletotrichum plurivorum</name>
    <dbReference type="NCBI Taxonomy" id="2175906"/>
    <lineage>
        <taxon>Eukaryota</taxon>
        <taxon>Fungi</taxon>
        <taxon>Dikarya</taxon>
        <taxon>Ascomycota</taxon>
        <taxon>Pezizomycotina</taxon>
        <taxon>Sordariomycetes</taxon>
        <taxon>Hypocreomycetidae</taxon>
        <taxon>Glomerellales</taxon>
        <taxon>Glomerellaceae</taxon>
        <taxon>Colletotrichum</taxon>
        <taxon>Colletotrichum orchidearum species complex</taxon>
    </lineage>
</organism>
<keyword evidence="2" id="KW-1185">Reference proteome</keyword>
<reference evidence="1" key="1">
    <citation type="journal article" date="2020" name="Phytopathology">
        <title>Genome Sequence Resources of Colletotrichum truncatum, C. plurivorum, C. musicola, and C. sojae: Four Species Pathogenic to Soybean (Glycine max).</title>
        <authorList>
            <person name="Rogerio F."/>
            <person name="Boufleur T.R."/>
            <person name="Ciampi-Guillardi M."/>
            <person name="Sukno S.A."/>
            <person name="Thon M.R."/>
            <person name="Massola Junior N.S."/>
            <person name="Baroncelli R."/>
        </authorList>
    </citation>
    <scope>NUCLEOTIDE SEQUENCE</scope>
    <source>
        <strain evidence="1">LFN00145</strain>
    </source>
</reference>
<dbReference type="EMBL" id="WIGO01000017">
    <property type="protein sequence ID" value="KAF6838751.1"/>
    <property type="molecule type" value="Genomic_DNA"/>
</dbReference>
<dbReference type="AlphaFoldDB" id="A0A8H6KXJ2"/>
<accession>A0A8H6KXJ2</accession>
<name>A0A8H6KXJ2_9PEZI</name>
<gene>
    <name evidence="1" type="ORF">CPLU01_02284</name>
</gene>